<proteinExistence type="predicted"/>
<dbReference type="EMBL" id="WMEO01000003">
    <property type="protein sequence ID" value="MYL15644.1"/>
    <property type="molecule type" value="Genomic_DNA"/>
</dbReference>
<dbReference type="Proteomes" id="UP000460194">
    <property type="component" value="Unassembled WGS sequence"/>
</dbReference>
<name>A0A6B1IYG1_9EURY</name>
<evidence type="ECO:0000313" key="5">
    <source>
        <dbReference type="Proteomes" id="UP000460194"/>
    </source>
</evidence>
<organism evidence="3 4">
    <name type="scientific">Halorubrum distributum</name>
    <dbReference type="NCBI Taxonomy" id="29283"/>
    <lineage>
        <taxon>Archaea</taxon>
        <taxon>Methanobacteriati</taxon>
        <taxon>Methanobacteriota</taxon>
        <taxon>Stenosarchaea group</taxon>
        <taxon>Halobacteria</taxon>
        <taxon>Halobacteriales</taxon>
        <taxon>Haloferacaceae</taxon>
        <taxon>Halorubrum</taxon>
        <taxon>Halorubrum distributum group</taxon>
    </lineage>
</organism>
<accession>A0A6B1IYG1</accession>
<dbReference type="EMBL" id="WMFC01000009">
    <property type="protein sequence ID" value="MYL67756.1"/>
    <property type="molecule type" value="Genomic_DNA"/>
</dbReference>
<gene>
    <name evidence="3" type="ORF">GLW30_08430</name>
    <name evidence="2" type="ORF">GLW36_03140</name>
</gene>
<protein>
    <submittedName>
        <fullName evidence="3">Uncharacterized protein</fullName>
    </submittedName>
</protein>
<feature type="compositionally biased region" description="Polar residues" evidence="1">
    <location>
        <begin position="7"/>
        <end position="16"/>
    </location>
</feature>
<dbReference type="Proteomes" id="UP000452321">
    <property type="component" value="Unassembled WGS sequence"/>
</dbReference>
<reference evidence="4 5" key="1">
    <citation type="submission" date="2019-11" db="EMBL/GenBank/DDBJ databases">
        <title>Genome sequences of 17 halophilic strains isolated from different environments.</title>
        <authorList>
            <person name="Furrow R.E."/>
        </authorList>
    </citation>
    <scope>NUCLEOTIDE SEQUENCE [LARGE SCALE GENOMIC DNA]</scope>
    <source>
        <strain evidence="3 4">22502_06_Cabo</strain>
        <strain evidence="2 5">22517_05_Cabo</strain>
    </source>
</reference>
<dbReference type="RefSeq" id="WP_159358483.1">
    <property type="nucleotide sequence ID" value="NZ_WMEO01000003.1"/>
</dbReference>
<evidence type="ECO:0000313" key="4">
    <source>
        <dbReference type="Proteomes" id="UP000452321"/>
    </source>
</evidence>
<comment type="caution">
    <text evidence="3">The sequence shown here is derived from an EMBL/GenBank/DDBJ whole genome shotgun (WGS) entry which is preliminary data.</text>
</comment>
<evidence type="ECO:0000256" key="1">
    <source>
        <dbReference type="SAM" id="MobiDB-lite"/>
    </source>
</evidence>
<evidence type="ECO:0000313" key="3">
    <source>
        <dbReference type="EMBL" id="MYL67756.1"/>
    </source>
</evidence>
<dbReference type="AlphaFoldDB" id="A0A6B1IYG1"/>
<feature type="region of interest" description="Disordered" evidence="1">
    <location>
        <begin position="1"/>
        <end position="47"/>
    </location>
</feature>
<evidence type="ECO:0000313" key="2">
    <source>
        <dbReference type="EMBL" id="MYL15644.1"/>
    </source>
</evidence>
<sequence>MKDRSPNGLSNTANTTERTDAQILDSDQSGFETDHVPAPAPHVGGDPPRAYRLFGRFQLDAGGDAWVSAKYPVDVEEVA</sequence>